<dbReference type="GO" id="GO:0019005">
    <property type="term" value="C:SCF ubiquitin ligase complex"/>
    <property type="evidence" value="ECO:0007669"/>
    <property type="project" value="TreeGrafter"/>
</dbReference>
<dbReference type="AlphaFoldDB" id="A0AAE1SAN0"/>
<keyword evidence="2" id="KW-1185">Reference proteome</keyword>
<protein>
    <submittedName>
        <fullName evidence="1">Uncharacterized protein</fullName>
    </submittedName>
</protein>
<accession>A0AAE1SAN0</accession>
<dbReference type="SUPFAM" id="SSF52047">
    <property type="entry name" value="RNI-like"/>
    <property type="match status" value="1"/>
</dbReference>
<dbReference type="Proteomes" id="UP001291623">
    <property type="component" value="Unassembled WGS sequence"/>
</dbReference>
<evidence type="ECO:0000313" key="1">
    <source>
        <dbReference type="EMBL" id="KAK4366570.1"/>
    </source>
</evidence>
<comment type="caution">
    <text evidence="1">The sequence shown here is derived from an EMBL/GenBank/DDBJ whole genome shotgun (WGS) entry which is preliminary data.</text>
</comment>
<gene>
    <name evidence="1" type="ORF">RND71_014450</name>
</gene>
<reference evidence="1" key="1">
    <citation type="submission" date="2023-12" db="EMBL/GenBank/DDBJ databases">
        <title>Genome assembly of Anisodus tanguticus.</title>
        <authorList>
            <person name="Wang Y.-J."/>
        </authorList>
    </citation>
    <scope>NUCLEOTIDE SEQUENCE</scope>
    <source>
        <strain evidence="1">KB-2021</strain>
        <tissue evidence="1">Leaf</tissue>
    </source>
</reference>
<dbReference type="GO" id="GO:0031146">
    <property type="term" value="P:SCF-dependent proteasomal ubiquitin-dependent protein catabolic process"/>
    <property type="evidence" value="ECO:0007669"/>
    <property type="project" value="TreeGrafter"/>
</dbReference>
<dbReference type="EMBL" id="JAVYJV010000007">
    <property type="protein sequence ID" value="KAK4366570.1"/>
    <property type="molecule type" value="Genomic_DNA"/>
</dbReference>
<sequence>MDTMQGMSKLFTHYLYVGATKNQMVLSLVRIHDETLELLNLDGCKKVADASMEAIADNCFLLNDLDVSKYALTDYSLDVLSYGVKIDVSDLFLTSGMIPKILAPILLKHGEEHDNYVKIWNLDKVGKIQFYEDMVTMYDREMGKNQEYSAQNEIGPFKVAAIGYQGFLPDTYSFVLKEIVGATTSLLLEELADMYLSLESDSTIAKVDWPFELLRNELTHLVNGCILMDTRQGMSKLFTHYLYVGATKNQMVLSLVRIHDETLELLNLDGCKKVADASMEAIADNCFLLNDLDVSKYALTDYSLDVLSYGVKELCQQAHSETGFMIELRVPQSSPYILDEFKAWLFDYFIVIDASKSEGSVYELKREPDKEELGARDKEKFTKTIML</sequence>
<proteinExistence type="predicted"/>
<dbReference type="PANTHER" id="PTHR13318:SF178">
    <property type="entry name" value="OS02G0200900 PROTEIN"/>
    <property type="match status" value="1"/>
</dbReference>
<organism evidence="1 2">
    <name type="scientific">Anisodus tanguticus</name>
    <dbReference type="NCBI Taxonomy" id="243964"/>
    <lineage>
        <taxon>Eukaryota</taxon>
        <taxon>Viridiplantae</taxon>
        <taxon>Streptophyta</taxon>
        <taxon>Embryophyta</taxon>
        <taxon>Tracheophyta</taxon>
        <taxon>Spermatophyta</taxon>
        <taxon>Magnoliopsida</taxon>
        <taxon>eudicotyledons</taxon>
        <taxon>Gunneridae</taxon>
        <taxon>Pentapetalae</taxon>
        <taxon>asterids</taxon>
        <taxon>lamiids</taxon>
        <taxon>Solanales</taxon>
        <taxon>Solanaceae</taxon>
        <taxon>Solanoideae</taxon>
        <taxon>Hyoscyameae</taxon>
        <taxon>Anisodus</taxon>
    </lineage>
</organism>
<dbReference type="PANTHER" id="PTHR13318">
    <property type="entry name" value="PARTNER OF PAIRED, ISOFORM B-RELATED"/>
    <property type="match status" value="1"/>
</dbReference>
<dbReference type="Gene3D" id="3.80.10.10">
    <property type="entry name" value="Ribonuclease Inhibitor"/>
    <property type="match status" value="2"/>
</dbReference>
<dbReference type="InterPro" id="IPR032675">
    <property type="entry name" value="LRR_dom_sf"/>
</dbReference>
<name>A0AAE1SAN0_9SOLA</name>
<evidence type="ECO:0000313" key="2">
    <source>
        <dbReference type="Proteomes" id="UP001291623"/>
    </source>
</evidence>